<dbReference type="AlphaFoldDB" id="A0A554MWX7"/>
<sequence length="97" mass="9802">MSVRRSPVDDDRPVGPLGPLLPARWTGTSATERPFSLPTPPGIPIADPATLHSDTRVAVCSPGPSPTTYGPVTPSGIGTAALPGSGTPHRGVEEGPS</sequence>
<name>A0A554MWX7_9EURY</name>
<evidence type="ECO:0000313" key="2">
    <source>
        <dbReference type="EMBL" id="TSD09631.1"/>
    </source>
</evidence>
<feature type="compositionally biased region" description="Basic and acidic residues" evidence="1">
    <location>
        <begin position="1"/>
        <end position="13"/>
    </location>
</feature>
<evidence type="ECO:0000313" key="3">
    <source>
        <dbReference type="Proteomes" id="UP000319894"/>
    </source>
</evidence>
<protein>
    <submittedName>
        <fullName evidence="2">Uncharacterized protein</fullName>
    </submittedName>
</protein>
<keyword evidence="3" id="KW-1185">Reference proteome</keyword>
<accession>A0A554MWX7</accession>
<reference evidence="2 3" key="1">
    <citation type="submission" date="2018-06" db="EMBL/GenBank/DDBJ databases">
        <title>Natronomonas sp. F16-60 a new haloarchaeon isolated from a solar saltern of Isla Cristina, Huelva, Spain.</title>
        <authorList>
            <person name="Duran-Viseras A."/>
            <person name="Sanchez-Porro C."/>
            <person name="Ventosa A."/>
        </authorList>
    </citation>
    <scope>NUCLEOTIDE SEQUENCE [LARGE SCALE GENOMIC DNA]</scope>
    <source>
        <strain evidence="2 3">F16-60</strain>
    </source>
</reference>
<proteinExistence type="predicted"/>
<comment type="caution">
    <text evidence="2">The sequence shown here is derived from an EMBL/GenBank/DDBJ whole genome shotgun (WGS) entry which is preliminary data.</text>
</comment>
<dbReference type="RefSeq" id="WP_144262916.1">
    <property type="nucleotide sequence ID" value="NZ_QMDX01000011.1"/>
</dbReference>
<evidence type="ECO:0000256" key="1">
    <source>
        <dbReference type="SAM" id="MobiDB-lite"/>
    </source>
</evidence>
<dbReference type="InParanoid" id="A0A554MWX7"/>
<feature type="region of interest" description="Disordered" evidence="1">
    <location>
        <begin position="1"/>
        <end position="44"/>
    </location>
</feature>
<dbReference type="EMBL" id="QMDX01000011">
    <property type="protein sequence ID" value="TSD09631.1"/>
    <property type="molecule type" value="Genomic_DNA"/>
</dbReference>
<organism evidence="2 3">
    <name type="scientific">Haloglomus irregulare</name>
    <dbReference type="NCBI Taxonomy" id="2234134"/>
    <lineage>
        <taxon>Archaea</taxon>
        <taxon>Methanobacteriati</taxon>
        <taxon>Methanobacteriota</taxon>
        <taxon>Stenosarchaea group</taxon>
        <taxon>Halobacteria</taxon>
        <taxon>Halobacteriales</taxon>
        <taxon>Natronomonadaceae</taxon>
        <taxon>Haloglomus</taxon>
    </lineage>
</organism>
<feature type="region of interest" description="Disordered" evidence="1">
    <location>
        <begin position="60"/>
        <end position="97"/>
    </location>
</feature>
<dbReference type="Proteomes" id="UP000319894">
    <property type="component" value="Unassembled WGS sequence"/>
</dbReference>
<gene>
    <name evidence="2" type="ORF">DP107_14740</name>
</gene>